<feature type="non-terminal residue" evidence="3">
    <location>
        <position position="189"/>
    </location>
</feature>
<keyword evidence="1" id="KW-0520">NAD</keyword>
<dbReference type="InterPro" id="IPR036291">
    <property type="entry name" value="NAD(P)-bd_dom_sf"/>
</dbReference>
<accession>A0A381Y981</accession>
<feature type="domain" description="NAD-dependent epimerase/dehydratase" evidence="2">
    <location>
        <begin position="3"/>
        <end position="186"/>
    </location>
</feature>
<dbReference type="PANTHER" id="PTHR43574">
    <property type="entry name" value="EPIMERASE-RELATED"/>
    <property type="match status" value="1"/>
</dbReference>
<dbReference type="SUPFAM" id="SSF51735">
    <property type="entry name" value="NAD(P)-binding Rossmann-fold domains"/>
    <property type="match status" value="1"/>
</dbReference>
<evidence type="ECO:0000313" key="3">
    <source>
        <dbReference type="EMBL" id="SVA73545.1"/>
    </source>
</evidence>
<reference evidence="3" key="1">
    <citation type="submission" date="2018-05" db="EMBL/GenBank/DDBJ databases">
        <authorList>
            <person name="Lanie J.A."/>
            <person name="Ng W.-L."/>
            <person name="Kazmierczak K.M."/>
            <person name="Andrzejewski T.M."/>
            <person name="Davidsen T.M."/>
            <person name="Wayne K.J."/>
            <person name="Tettelin H."/>
            <person name="Glass J.I."/>
            <person name="Rusch D."/>
            <person name="Podicherti R."/>
            <person name="Tsui H.-C.T."/>
            <person name="Winkler M.E."/>
        </authorList>
    </citation>
    <scope>NUCLEOTIDE SEQUENCE</scope>
</reference>
<protein>
    <recommendedName>
        <fullName evidence="2">NAD-dependent epimerase/dehydratase domain-containing protein</fullName>
    </recommendedName>
</protein>
<sequence>MNVLITGVAGFLGAALARAFLDRGDHVTGIDNLNNYYDVGLKKARLNTLKEGNGVSFLRLDISRRDDIENLFANSSFDLVLHLAAQAGVRHSIENPTAYIDANLVGFGNILEGCRQHDVPQLVYASSSSVYGGNTKLPFAESDQVDHPVSLYAATKKANELMAHAYSNLYGLRATGLRFFTVYGPWGRP</sequence>
<dbReference type="AlphaFoldDB" id="A0A381Y981"/>
<gene>
    <name evidence="3" type="ORF">METZ01_LOCUS126399</name>
</gene>
<dbReference type="Pfam" id="PF01370">
    <property type="entry name" value="Epimerase"/>
    <property type="match status" value="1"/>
</dbReference>
<proteinExistence type="predicted"/>
<dbReference type="EMBL" id="UINC01017672">
    <property type="protein sequence ID" value="SVA73545.1"/>
    <property type="molecule type" value="Genomic_DNA"/>
</dbReference>
<organism evidence="3">
    <name type="scientific">marine metagenome</name>
    <dbReference type="NCBI Taxonomy" id="408172"/>
    <lineage>
        <taxon>unclassified sequences</taxon>
        <taxon>metagenomes</taxon>
        <taxon>ecological metagenomes</taxon>
    </lineage>
</organism>
<evidence type="ECO:0000259" key="2">
    <source>
        <dbReference type="Pfam" id="PF01370"/>
    </source>
</evidence>
<name>A0A381Y981_9ZZZZ</name>
<dbReference type="Gene3D" id="3.90.25.10">
    <property type="entry name" value="UDP-galactose 4-epimerase, domain 1"/>
    <property type="match status" value="1"/>
</dbReference>
<dbReference type="InterPro" id="IPR001509">
    <property type="entry name" value="Epimerase_deHydtase"/>
</dbReference>
<evidence type="ECO:0000256" key="1">
    <source>
        <dbReference type="ARBA" id="ARBA00023027"/>
    </source>
</evidence>
<dbReference type="Gene3D" id="3.40.50.720">
    <property type="entry name" value="NAD(P)-binding Rossmann-like Domain"/>
    <property type="match status" value="1"/>
</dbReference>